<name>A0A9Q1BLA7_HOLLE</name>
<keyword evidence="1" id="KW-1133">Transmembrane helix</keyword>
<evidence type="ECO:0000313" key="2">
    <source>
        <dbReference type="EMBL" id="KAJ8028594.1"/>
    </source>
</evidence>
<protein>
    <submittedName>
        <fullName evidence="2">Uncharacterized protein</fullName>
    </submittedName>
</protein>
<proteinExistence type="predicted"/>
<organism evidence="2 3">
    <name type="scientific">Holothuria leucospilota</name>
    <name type="common">Black long sea cucumber</name>
    <name type="synonym">Mertensiothuria leucospilota</name>
    <dbReference type="NCBI Taxonomy" id="206669"/>
    <lineage>
        <taxon>Eukaryota</taxon>
        <taxon>Metazoa</taxon>
        <taxon>Echinodermata</taxon>
        <taxon>Eleutherozoa</taxon>
        <taxon>Echinozoa</taxon>
        <taxon>Holothuroidea</taxon>
        <taxon>Aspidochirotacea</taxon>
        <taxon>Aspidochirotida</taxon>
        <taxon>Holothuriidae</taxon>
        <taxon>Holothuria</taxon>
    </lineage>
</organism>
<gene>
    <name evidence="2" type="ORF">HOLleu_30881</name>
</gene>
<keyword evidence="1" id="KW-0812">Transmembrane</keyword>
<evidence type="ECO:0000313" key="3">
    <source>
        <dbReference type="Proteomes" id="UP001152320"/>
    </source>
</evidence>
<keyword evidence="1" id="KW-0472">Membrane</keyword>
<accession>A0A9Q1BLA7</accession>
<comment type="caution">
    <text evidence="2">The sequence shown here is derived from an EMBL/GenBank/DDBJ whole genome shotgun (WGS) entry which is preliminary data.</text>
</comment>
<sequence>MDRPDCRITHCLIFLGTVLCNECIHVLCFSLCVMMFIGSCVVTPQLNISQGLCYGSVVFFQC</sequence>
<reference evidence="2" key="1">
    <citation type="submission" date="2021-10" db="EMBL/GenBank/DDBJ databases">
        <title>Tropical sea cucumber genome reveals ecological adaptation and Cuvierian tubules defense mechanism.</title>
        <authorList>
            <person name="Chen T."/>
        </authorList>
    </citation>
    <scope>NUCLEOTIDE SEQUENCE</scope>
    <source>
        <strain evidence="2">Nanhai2018</strain>
        <tissue evidence="2">Muscle</tissue>
    </source>
</reference>
<feature type="transmembrane region" description="Helical" evidence="1">
    <location>
        <begin position="12"/>
        <end position="37"/>
    </location>
</feature>
<evidence type="ECO:0000256" key="1">
    <source>
        <dbReference type="SAM" id="Phobius"/>
    </source>
</evidence>
<dbReference type="EMBL" id="JAIZAY010000015">
    <property type="protein sequence ID" value="KAJ8028594.1"/>
    <property type="molecule type" value="Genomic_DNA"/>
</dbReference>
<keyword evidence="3" id="KW-1185">Reference proteome</keyword>
<dbReference type="AlphaFoldDB" id="A0A9Q1BLA7"/>
<dbReference type="Proteomes" id="UP001152320">
    <property type="component" value="Chromosome 15"/>
</dbReference>